<dbReference type="SUPFAM" id="SSF53383">
    <property type="entry name" value="PLP-dependent transferases"/>
    <property type="match status" value="1"/>
</dbReference>
<dbReference type="Gene3D" id="3.90.1150.10">
    <property type="entry name" value="Aspartate Aminotransferase, domain 1"/>
    <property type="match status" value="1"/>
</dbReference>
<dbReference type="GO" id="GO:0005829">
    <property type="term" value="C:cytosol"/>
    <property type="evidence" value="ECO:0007669"/>
    <property type="project" value="TreeGrafter"/>
</dbReference>
<dbReference type="GO" id="GO:0030170">
    <property type="term" value="F:pyridoxal phosphate binding"/>
    <property type="evidence" value="ECO:0007669"/>
    <property type="project" value="InterPro"/>
</dbReference>
<proteinExistence type="inferred from homology"/>
<name>A0A3A2ZF57_9EURO</name>
<protein>
    <submittedName>
        <fullName evidence="5">Aminotransferase</fullName>
    </submittedName>
</protein>
<dbReference type="InterPro" id="IPR005814">
    <property type="entry name" value="Aminotrans_3"/>
</dbReference>
<comment type="cofactor">
    <cofactor evidence="1">
        <name>pyridoxal 5'-phosphate</name>
        <dbReference type="ChEBI" id="CHEBI:597326"/>
    </cofactor>
</comment>
<evidence type="ECO:0000313" key="6">
    <source>
        <dbReference type="Proteomes" id="UP000266188"/>
    </source>
</evidence>
<accession>A0A3A2ZF57</accession>
<keyword evidence="3 4" id="KW-0663">Pyridoxal phosphate</keyword>
<dbReference type="Proteomes" id="UP000266188">
    <property type="component" value="Unassembled WGS sequence"/>
</dbReference>
<keyword evidence="5" id="KW-0032">Aminotransferase</keyword>
<evidence type="ECO:0000256" key="1">
    <source>
        <dbReference type="ARBA" id="ARBA00001933"/>
    </source>
</evidence>
<dbReference type="InterPro" id="IPR015421">
    <property type="entry name" value="PyrdxlP-dep_Trfase_major"/>
</dbReference>
<keyword evidence="5" id="KW-0808">Transferase</keyword>
<dbReference type="CDD" id="cd00610">
    <property type="entry name" value="OAT_like"/>
    <property type="match status" value="1"/>
</dbReference>
<dbReference type="Pfam" id="PF00202">
    <property type="entry name" value="Aminotran_3"/>
    <property type="match status" value="1"/>
</dbReference>
<evidence type="ECO:0000256" key="2">
    <source>
        <dbReference type="ARBA" id="ARBA00008954"/>
    </source>
</evidence>
<keyword evidence="6" id="KW-1185">Reference proteome</keyword>
<reference evidence="6" key="1">
    <citation type="submission" date="2017-02" db="EMBL/GenBank/DDBJ databases">
        <authorList>
            <person name="Tafer H."/>
            <person name="Lopandic K."/>
        </authorList>
    </citation>
    <scope>NUCLEOTIDE SEQUENCE [LARGE SCALE GENOMIC DNA]</scope>
    <source>
        <strain evidence="6">CBS 366.77</strain>
    </source>
</reference>
<dbReference type="InterPro" id="IPR015422">
    <property type="entry name" value="PyrdxlP-dep_Trfase_small"/>
</dbReference>
<evidence type="ECO:0000256" key="3">
    <source>
        <dbReference type="ARBA" id="ARBA00022898"/>
    </source>
</evidence>
<dbReference type="InterPro" id="IPR015424">
    <property type="entry name" value="PyrdxlP-dep_Trfase"/>
</dbReference>
<organism evidence="5 6">
    <name type="scientific">Aspergillus sclerotialis</name>
    <dbReference type="NCBI Taxonomy" id="2070753"/>
    <lineage>
        <taxon>Eukaryota</taxon>
        <taxon>Fungi</taxon>
        <taxon>Dikarya</taxon>
        <taxon>Ascomycota</taxon>
        <taxon>Pezizomycotina</taxon>
        <taxon>Eurotiomycetes</taxon>
        <taxon>Eurotiomycetidae</taxon>
        <taxon>Eurotiales</taxon>
        <taxon>Aspergillaceae</taxon>
        <taxon>Aspergillus</taxon>
        <taxon>Aspergillus subgen. Polypaecilum</taxon>
    </lineage>
</organism>
<dbReference type="AlphaFoldDB" id="A0A3A2ZF57"/>
<sequence>MTGTPTIHPHIYVSQPLIQEPGTAPHSAVLHRDTHFIPKKAIGGKGCYIFLEDGQKFLDSTGGAAVSCLGHGHEKVTKAVVDQINQFSYCHSAFFGTQVSEDLATFLVDSTGGRLSKVYVVSSGSEAMEAALKLARQYYLELPTPQPQRTRFISRVPSYHGITLGALGAGGHMIRREPFEPIIAQNTSHVSPCFAYRGKKDGESDADYVDRLAAELDAEFHRVGPDNVCAFIAEPVVGAALGAVPAVPGYFSAMKAICEKHGALFILDEVMSGMGRTGTLHAWEQENVVPDMQTIGKGLGGGYVPVSAVLIGDKIVQVLDKGTGAFRHGQTYQGHPVACAAALAVQRVIKEENLLQNVRAMGTYLGERLMKEIGDHPNVGDIRGKGLFWGIEFVKNKTTKEPFPKVGAMAFLVQETGMQPKYSISLYAGSGTVGGTTGDHVLLAPPYNVTKEEINLIVDTTGAVIRDVFSGV</sequence>
<evidence type="ECO:0000256" key="4">
    <source>
        <dbReference type="RuleBase" id="RU003560"/>
    </source>
</evidence>
<comment type="caution">
    <text evidence="5">The sequence shown here is derived from an EMBL/GenBank/DDBJ whole genome shotgun (WGS) entry which is preliminary data.</text>
</comment>
<dbReference type="FunFam" id="3.40.640.10:FF:000004">
    <property type="entry name" value="Acetylornithine aminotransferase"/>
    <property type="match status" value="1"/>
</dbReference>
<dbReference type="EMBL" id="MVGC01000205">
    <property type="protein sequence ID" value="RJE21792.1"/>
    <property type="molecule type" value="Genomic_DNA"/>
</dbReference>
<dbReference type="GO" id="GO:0008483">
    <property type="term" value="F:transaminase activity"/>
    <property type="evidence" value="ECO:0007669"/>
    <property type="project" value="UniProtKB-KW"/>
</dbReference>
<dbReference type="OrthoDB" id="5419315at2759"/>
<dbReference type="PANTHER" id="PTHR43094:SF2">
    <property type="entry name" value="AMINOTRANSFERASE, CLASS III (AFU_ORTHOLOGUE AFUA_1G16810)"/>
    <property type="match status" value="1"/>
</dbReference>
<dbReference type="STRING" id="2070753.A0A3A2ZF57"/>
<evidence type="ECO:0000313" key="5">
    <source>
        <dbReference type="EMBL" id="RJE21792.1"/>
    </source>
</evidence>
<dbReference type="NCBIfam" id="NF005685">
    <property type="entry name" value="PRK07483.1"/>
    <property type="match status" value="1"/>
</dbReference>
<dbReference type="PANTHER" id="PTHR43094">
    <property type="entry name" value="AMINOTRANSFERASE"/>
    <property type="match status" value="1"/>
</dbReference>
<comment type="similarity">
    <text evidence="2 4">Belongs to the class-III pyridoxal-phosphate-dependent aminotransferase family.</text>
</comment>
<dbReference type="Gene3D" id="3.40.640.10">
    <property type="entry name" value="Type I PLP-dependent aspartate aminotransferase-like (Major domain)"/>
    <property type="match status" value="1"/>
</dbReference>
<gene>
    <name evidence="5" type="ORF">PHISCL_05883</name>
</gene>